<evidence type="ECO:0000256" key="1">
    <source>
        <dbReference type="SAM" id="MobiDB-lite"/>
    </source>
</evidence>
<organism evidence="2 3">
    <name type="scientific">Acrobeloides nanus</name>
    <dbReference type="NCBI Taxonomy" id="290746"/>
    <lineage>
        <taxon>Eukaryota</taxon>
        <taxon>Metazoa</taxon>
        <taxon>Ecdysozoa</taxon>
        <taxon>Nematoda</taxon>
        <taxon>Chromadorea</taxon>
        <taxon>Rhabditida</taxon>
        <taxon>Tylenchina</taxon>
        <taxon>Cephalobomorpha</taxon>
        <taxon>Cephaloboidea</taxon>
        <taxon>Cephalobidae</taxon>
        <taxon>Acrobeloides</taxon>
    </lineage>
</organism>
<feature type="compositionally biased region" description="Basic and acidic residues" evidence="1">
    <location>
        <begin position="227"/>
        <end position="236"/>
    </location>
</feature>
<evidence type="ECO:0000313" key="3">
    <source>
        <dbReference type="WBParaSite" id="ACRNAN_scaffold7121.g8177.t1"/>
    </source>
</evidence>
<sequence length="1445" mass="160767">MIDTPTNGVVTIATPKFYAQDSKSVVIEGDYYTFKCEEGYKYGATSPPAKSGRQILKCIGGTDGYEETKTMKKNAEKEIAPCVRGQPVGCSLFDINSPPLNVRIVESSACSISNGLTAVSCKAKLECAEGFYTKVKDYSVVGYKIIECIDDGKSSKWIDQFKIEVTTTNFLECVPGCDMLDNLPNAVYIHREIPSEKSGSKSLYSQGAAAIIKCKDDSVLVDGPPEDSDKPTHYECRGGPQGWLNKNTSRNEARPGDRCVPVCPIPMNLPEGVRVVTKPNEFLHKERMVVKEGSTYVFRCTQGYSYPKDTPYNKENIQKLVCDGTLKQYRDEDRQNTTTLSVQYCESEVGPGCKDIPQENAYVESEKCPGNFSSRGNGCEMNIRCKQGYYPAEPVYQRTGKQELLCRGGKDWIDRNGKVIADKLNCVPGCVMTASDKQVSKIISNSGQAITVENLIFYSKGNLGVVWQSNVNITGTSHTYTCNGGEFLWERKEDKRSTITLGDGCVRTCPITNMIIPNSVQQVQSPIIFEFNGEWVIVENSAYVLKCRPKYAYRKGSKHENSNKQTLICNGDTRKLDDREDSTNTFAVPEDCVRSGQNECQEIQQNPETSIVDVKNCIKDGDYYPTGCQIEVSCKPGYYPADDDYQKGKGTQKLTCQSGGRGWFDQFYQRVNKPLQCIAGCIKRNIGTSTYKSTNTVTTNYVINGETISCSTYELYKNHSVISGLVTEHNYYCAAKNEQDSEHSFVDKSCTNACAQLESSLPIGVKLYKVPVIQRVRAPNGKYYIANKGEYVFKCDTGYQYKADSIHFKKRRQVLRCAGNTHEYDDIDTKEKTIVPCEESNGCEEIRQDSTRTIVTLRGCSKRGNLLSAGCEVIISCKRGSYPQPDQYLFPGDQRLKCSADGSGWVDQFGDKVFKPLKCNDGCVNPLASTTIEKIRELKESYVNQEFTLVSDEKGNTITRCVTEGDAYELKCKAGFMYPGFTTSSRTGRQKLVCNGPSHRYDDADSRLRNSPILSCVEVQGCAELPAPKVGTVINKVSCAKQDGLYRYGCKITTYCEEGHYPIDESLLSSGSQDLYCNTGSDSFVDEQGNAVSQHMECQPGCIDKGHSIFKKIESSMKREFTTVIDEKGNVVSKCASVESIRRESELRSKLNQRFLCAANTTEVDKTSSYYVDYCENACRVLQEPLPYGLRIIKKPFIFRHSDFYYSASDSTYQLACQPGFVFASDSLHAQRDVMIQSLKCEGKTHKYVDTLDSTNTLVSACVKVEGCKALRKPGRGMIHNQDQCNIEGKGIVKGCEVFVSCEAGYYPANERYLVAGKQILRCASDGSGWVDQFGMLVKDAVQCKKGCVKRGSGFGSVTTDRTSIEQTYNFISDDKVVQIYCSYKSVSENVDSYYLGEKHGFYCKSEERDESHLSLKNVTISPCSNACKSLVATTSVKITVWILA</sequence>
<protein>
    <submittedName>
        <fullName evidence="3">Uncharacterized protein</fullName>
    </submittedName>
</protein>
<name>A0A914EDV0_9BILA</name>
<keyword evidence="2" id="KW-1185">Reference proteome</keyword>
<reference evidence="3" key="1">
    <citation type="submission" date="2022-11" db="UniProtKB">
        <authorList>
            <consortium name="WormBaseParasite"/>
        </authorList>
    </citation>
    <scope>IDENTIFICATION</scope>
</reference>
<evidence type="ECO:0000313" key="2">
    <source>
        <dbReference type="Proteomes" id="UP000887540"/>
    </source>
</evidence>
<accession>A0A914EDV0</accession>
<dbReference type="WBParaSite" id="ACRNAN_scaffold7121.g8177.t1">
    <property type="protein sequence ID" value="ACRNAN_scaffold7121.g8177.t1"/>
    <property type="gene ID" value="ACRNAN_scaffold7121.g8177"/>
</dbReference>
<feature type="region of interest" description="Disordered" evidence="1">
    <location>
        <begin position="224"/>
        <end position="254"/>
    </location>
</feature>
<dbReference type="Proteomes" id="UP000887540">
    <property type="component" value="Unplaced"/>
</dbReference>
<proteinExistence type="predicted"/>